<dbReference type="CDD" id="cd03112">
    <property type="entry name" value="CobW-like"/>
    <property type="match status" value="1"/>
</dbReference>
<dbReference type="OrthoDB" id="272672at2759"/>
<reference evidence="3 4" key="1">
    <citation type="submission" date="2015-08" db="EMBL/GenBank/DDBJ databases">
        <title>Next Generation Sequencing and Analysis of the Genome of Puccinia sorghi L Schw, the Causal Agent of Maize Common Rust.</title>
        <authorList>
            <person name="Rochi L."/>
            <person name="Burguener G."/>
            <person name="Darino M."/>
            <person name="Turjanski A."/>
            <person name="Kreff E."/>
            <person name="Dieguez M.J."/>
            <person name="Sacco F."/>
        </authorList>
    </citation>
    <scope>NUCLEOTIDE SEQUENCE [LARGE SCALE GENOMIC DNA]</scope>
    <source>
        <strain evidence="3 4">RO10H11247</strain>
    </source>
</reference>
<dbReference type="Pfam" id="PF07683">
    <property type="entry name" value="CobW_C"/>
    <property type="match status" value="1"/>
</dbReference>
<dbReference type="Gene3D" id="3.40.50.300">
    <property type="entry name" value="P-loop containing nucleotide triphosphate hydrolases"/>
    <property type="match status" value="1"/>
</dbReference>
<keyword evidence="4" id="KW-1185">Reference proteome</keyword>
<name>A0A0L6VLD3_9BASI</name>
<comment type="caution">
    <text evidence="3">The sequence shown here is derived from an EMBL/GenBank/DDBJ whole genome shotgun (WGS) entry which is preliminary data.</text>
</comment>
<dbReference type="InterPro" id="IPR027417">
    <property type="entry name" value="P-loop_NTPase"/>
</dbReference>
<evidence type="ECO:0000313" key="4">
    <source>
        <dbReference type="Proteomes" id="UP000037035"/>
    </source>
</evidence>
<evidence type="ECO:0000256" key="1">
    <source>
        <dbReference type="SAM" id="MobiDB-lite"/>
    </source>
</evidence>
<dbReference type="PANTHER" id="PTHR43603:SF1">
    <property type="entry name" value="ZINC-REGULATED GTPASE METALLOPROTEIN ACTIVATOR 1"/>
    <property type="match status" value="1"/>
</dbReference>
<dbReference type="SUPFAM" id="SSF90002">
    <property type="entry name" value="Hypothetical protein YjiA, C-terminal domain"/>
    <property type="match status" value="1"/>
</dbReference>
<dbReference type="VEuPathDB" id="FungiDB:VP01_1382g1"/>
<sequence length="595" mass="67486">MAIEIAELNPPKDQNKSIFNPTQKPDREGKLPVTLLSGFLGSGKTTLLEHILTSNHGLGRIATIINDIGSVNIDAALLREHKVSNIEERVVEMQNGCICCTLRGDLLEEVAALSEDKSIHWLVIESTGISEPMQVAETFSPEFSDMMLMAADDLKQEMEKDEVSAKQNAKVQAILAKGGLPELAFLDATVTVVDAVNVFNDFETADFLVDRNDAKNVPEEDDRNISDLLVDQVSFCRAPHSSGLQAPPNLFIDDSFPHRSELEFAQVIILNKIDLVTSDDLNKTKALIQQLNPSAKLLTSNYSRIDLREILDTKMFDYTKAALSMGWLRSLHEVVKPETEEYGVGTFVYRARRPFSPKRLWQTIRNMMAMMKLGKLPRVKTRSPMLQMGVPKGIPLWMKTKRKKRNRQVLSPVHLQRTSSFNYSFPIQPQLNPKKRLESKKASKTFAPLLRSKGFFWLATRPTMFGEWSQAGVMLTITGGGKWRCEIPQEEWSDDPEVVKAMLADFEEPWGDRRQEIVMIGTEMRSGGEKRLQEALDACLLDDNEWAQWKKIMNSVKKGLRTTEQKIEALEEYFEDGFEDWQDPEDHEGHGEHNH</sequence>
<feature type="region of interest" description="Disordered" evidence="1">
    <location>
        <begin position="1"/>
        <end position="26"/>
    </location>
</feature>
<dbReference type="EMBL" id="LAVV01004254">
    <property type="protein sequence ID" value="KNZ61583.1"/>
    <property type="molecule type" value="Genomic_DNA"/>
</dbReference>
<dbReference type="STRING" id="27349.A0A0L6VLD3"/>
<dbReference type="SMART" id="SM00833">
    <property type="entry name" value="CobW_C"/>
    <property type="match status" value="1"/>
</dbReference>
<dbReference type="Proteomes" id="UP000037035">
    <property type="component" value="Unassembled WGS sequence"/>
</dbReference>
<dbReference type="InterPro" id="IPR051927">
    <property type="entry name" value="Zn_Chap_cDPG_Synth"/>
</dbReference>
<accession>A0A0L6VLD3</accession>
<dbReference type="SUPFAM" id="SSF52540">
    <property type="entry name" value="P-loop containing nucleoside triphosphate hydrolases"/>
    <property type="match status" value="1"/>
</dbReference>
<dbReference type="AlphaFoldDB" id="A0A0L6VLD3"/>
<evidence type="ECO:0000259" key="2">
    <source>
        <dbReference type="SMART" id="SM00833"/>
    </source>
</evidence>
<evidence type="ECO:0000313" key="3">
    <source>
        <dbReference type="EMBL" id="KNZ61583.1"/>
    </source>
</evidence>
<dbReference type="Pfam" id="PF02492">
    <property type="entry name" value="cobW"/>
    <property type="match status" value="1"/>
</dbReference>
<protein>
    <recommendedName>
        <fullName evidence="2">CobW C-terminal domain-containing protein</fullName>
    </recommendedName>
</protein>
<dbReference type="PANTHER" id="PTHR43603">
    <property type="entry name" value="COBW DOMAIN-CONTAINING PROTEIN DDB_G0274527"/>
    <property type="match status" value="1"/>
</dbReference>
<feature type="domain" description="CobW C-terminal" evidence="2">
    <location>
        <begin position="344"/>
        <end position="540"/>
    </location>
</feature>
<organism evidence="3 4">
    <name type="scientific">Puccinia sorghi</name>
    <dbReference type="NCBI Taxonomy" id="27349"/>
    <lineage>
        <taxon>Eukaryota</taxon>
        <taxon>Fungi</taxon>
        <taxon>Dikarya</taxon>
        <taxon>Basidiomycota</taxon>
        <taxon>Pucciniomycotina</taxon>
        <taxon>Pucciniomycetes</taxon>
        <taxon>Pucciniales</taxon>
        <taxon>Pucciniaceae</taxon>
        <taxon>Puccinia</taxon>
    </lineage>
</organism>
<proteinExistence type="predicted"/>
<dbReference type="InterPro" id="IPR003495">
    <property type="entry name" value="CobW/HypB/UreG_nucleotide-bd"/>
</dbReference>
<dbReference type="InterPro" id="IPR011629">
    <property type="entry name" value="CobW-like_C"/>
</dbReference>
<gene>
    <name evidence="3" type="ORF">VP01_1382g1</name>
</gene>